<feature type="transmembrane region" description="Helical" evidence="7">
    <location>
        <begin position="273"/>
        <end position="296"/>
    </location>
</feature>
<feature type="transmembrane region" description="Helical" evidence="7">
    <location>
        <begin position="330"/>
        <end position="348"/>
    </location>
</feature>
<dbReference type="Proteomes" id="UP001597362">
    <property type="component" value="Unassembled WGS sequence"/>
</dbReference>
<evidence type="ECO:0000256" key="7">
    <source>
        <dbReference type="SAM" id="Phobius"/>
    </source>
</evidence>
<feature type="transmembrane region" description="Helical" evidence="7">
    <location>
        <begin position="440"/>
        <end position="462"/>
    </location>
</feature>
<dbReference type="EMBL" id="JBHUHO010000033">
    <property type="protein sequence ID" value="MFD2117034.1"/>
    <property type="molecule type" value="Genomic_DNA"/>
</dbReference>
<comment type="caution">
    <text evidence="9">The sequence shown here is derived from an EMBL/GenBank/DDBJ whole genome shotgun (WGS) entry which is preliminary data.</text>
</comment>
<feature type="transmembrane region" description="Helical" evidence="7">
    <location>
        <begin position="238"/>
        <end position="261"/>
    </location>
</feature>
<evidence type="ECO:0000256" key="5">
    <source>
        <dbReference type="ARBA" id="ARBA00023136"/>
    </source>
</evidence>
<dbReference type="RefSeq" id="WP_377773789.1">
    <property type="nucleotide sequence ID" value="NZ_JBHUHO010000033.1"/>
</dbReference>
<keyword evidence="5 7" id="KW-0472">Membrane</keyword>
<feature type="transmembrane region" description="Helical" evidence="7">
    <location>
        <begin position="399"/>
        <end position="420"/>
    </location>
</feature>
<dbReference type="NCBIfam" id="TIGR01972">
    <property type="entry name" value="NDH_I_M"/>
    <property type="match status" value="1"/>
</dbReference>
<proteinExistence type="inferred from homology"/>
<feature type="transmembrane region" description="Helical" evidence="7">
    <location>
        <begin position="354"/>
        <end position="379"/>
    </location>
</feature>
<dbReference type="PRINTS" id="PR01437">
    <property type="entry name" value="NUOXDRDTASE4"/>
</dbReference>
<feature type="domain" description="NADH:quinone oxidoreductase/Mrp antiporter transmembrane" evidence="8">
    <location>
        <begin position="142"/>
        <end position="441"/>
    </location>
</feature>
<organism evidence="9 10">
    <name type="scientific">Paenibacillus yanchengensis</name>
    <dbReference type="NCBI Taxonomy" id="2035833"/>
    <lineage>
        <taxon>Bacteria</taxon>
        <taxon>Bacillati</taxon>
        <taxon>Bacillota</taxon>
        <taxon>Bacilli</taxon>
        <taxon>Bacillales</taxon>
        <taxon>Paenibacillaceae</taxon>
        <taxon>Paenibacillus</taxon>
    </lineage>
</organism>
<feature type="transmembrane region" description="Helical" evidence="7">
    <location>
        <begin position="474"/>
        <end position="495"/>
    </location>
</feature>
<gene>
    <name evidence="9" type="ORF">ACFSJH_14990</name>
</gene>
<dbReference type="InterPro" id="IPR003918">
    <property type="entry name" value="NADH_UbQ_OxRdtase"/>
</dbReference>
<dbReference type="InterPro" id="IPR010227">
    <property type="entry name" value="NADH_Q_OxRdtase_chainM/4"/>
</dbReference>
<feature type="transmembrane region" description="Helical" evidence="7">
    <location>
        <begin position="33"/>
        <end position="53"/>
    </location>
</feature>
<comment type="subcellular location">
    <subcellularLocation>
        <location evidence="1">Cell membrane</location>
        <topology evidence="1">Multi-pass membrane protein</topology>
    </subcellularLocation>
    <subcellularLocation>
        <location evidence="6">Membrane</location>
        <topology evidence="6">Multi-pass membrane protein</topology>
    </subcellularLocation>
</comment>
<evidence type="ECO:0000313" key="10">
    <source>
        <dbReference type="Proteomes" id="UP001597362"/>
    </source>
</evidence>
<accession>A0ABW4YNI2</accession>
<evidence type="ECO:0000256" key="2">
    <source>
        <dbReference type="ARBA" id="ARBA00009025"/>
    </source>
</evidence>
<dbReference type="PANTHER" id="PTHR43507">
    <property type="entry name" value="NADH-UBIQUINONE OXIDOREDUCTASE CHAIN 4"/>
    <property type="match status" value="1"/>
</dbReference>
<keyword evidence="4 7" id="KW-1133">Transmembrane helix</keyword>
<dbReference type="Pfam" id="PF00361">
    <property type="entry name" value="Proton_antipo_M"/>
    <property type="match status" value="1"/>
</dbReference>
<evidence type="ECO:0000256" key="1">
    <source>
        <dbReference type="ARBA" id="ARBA00004651"/>
    </source>
</evidence>
<evidence type="ECO:0000256" key="3">
    <source>
        <dbReference type="ARBA" id="ARBA00022692"/>
    </source>
</evidence>
<dbReference type="PANTHER" id="PTHR43507:SF1">
    <property type="entry name" value="NADH-UBIQUINONE OXIDOREDUCTASE CHAIN 4"/>
    <property type="match status" value="1"/>
</dbReference>
<evidence type="ECO:0000313" key="9">
    <source>
        <dbReference type="EMBL" id="MFD2117034.1"/>
    </source>
</evidence>
<feature type="transmembrane region" description="Helical" evidence="7">
    <location>
        <begin position="96"/>
        <end position="118"/>
    </location>
</feature>
<evidence type="ECO:0000259" key="8">
    <source>
        <dbReference type="Pfam" id="PF00361"/>
    </source>
</evidence>
<name>A0ABW4YNI2_9BACL</name>
<evidence type="ECO:0000256" key="6">
    <source>
        <dbReference type="RuleBase" id="RU000320"/>
    </source>
</evidence>
<reference evidence="10" key="1">
    <citation type="journal article" date="2019" name="Int. J. Syst. Evol. Microbiol.">
        <title>The Global Catalogue of Microorganisms (GCM) 10K type strain sequencing project: providing services to taxonomists for standard genome sequencing and annotation.</title>
        <authorList>
            <consortium name="The Broad Institute Genomics Platform"/>
            <consortium name="The Broad Institute Genome Sequencing Center for Infectious Disease"/>
            <person name="Wu L."/>
            <person name="Ma J."/>
        </authorList>
    </citation>
    <scope>NUCLEOTIDE SEQUENCE [LARGE SCALE GENOMIC DNA]</scope>
    <source>
        <strain evidence="10">GH52</strain>
    </source>
</reference>
<sequence>MMELQHVPILSIILFAPLFALVLLLIAQQGKWLRYIAISGSFVPLILMLWLYVDFDQNFGFQAYNESYVWAVVPLPSGEGAAVSYMLQFALAIDGLSLPMLVVVTLVAAISSLAAVQIKKRRKSFFAWFFIVQYGAIGLFMADDLLLLLLFLGVLLLAFYFLIGIWGKMNREKTATQFITIHALVYLLISSAIILLVMMTGGNQIEEGSTVSTVYSSQYIDIIRYIISERPDHSVLDVVFILLIIACLLIMPTMPLHRWFIRLFEQAAQPVTMMYVAIVSNFAVFSFIRFVILLFPQQMERYRWIIIIIGLVQLLYGAWFAFRQRHFTRLLAYLSIVQSGIVVLGLATSNELGLYGAVMQTIGYSSLMTLLLFLAGVIYERTSTLQLAALHGLARSIPFICGIMLVAVLAIVGMPGFAIFTGQLLSLSGIFATSPLLAGLTIAGVFLYAVAFIRAVITFIFGERQLQWQTIKDARLIEAFPMMIMIAFVVLLGVFPDILTGKLDQSIGVYIEHLMWDVVGGDADALR</sequence>
<evidence type="ECO:0000256" key="4">
    <source>
        <dbReference type="ARBA" id="ARBA00022989"/>
    </source>
</evidence>
<keyword evidence="10" id="KW-1185">Reference proteome</keyword>
<keyword evidence="3 6" id="KW-0812">Transmembrane</keyword>
<feature type="transmembrane region" description="Helical" evidence="7">
    <location>
        <begin position="6"/>
        <end position="26"/>
    </location>
</feature>
<protein>
    <submittedName>
        <fullName evidence="9">NuoM family protein</fullName>
    </submittedName>
</protein>
<feature type="transmembrane region" description="Helical" evidence="7">
    <location>
        <begin position="148"/>
        <end position="166"/>
    </location>
</feature>
<comment type="similarity">
    <text evidence="2">Belongs to the complex I subunit 4 family.</text>
</comment>
<dbReference type="InterPro" id="IPR001750">
    <property type="entry name" value="ND/Mrp_TM"/>
</dbReference>
<feature type="transmembrane region" description="Helical" evidence="7">
    <location>
        <begin position="302"/>
        <end position="321"/>
    </location>
</feature>
<feature type="transmembrane region" description="Helical" evidence="7">
    <location>
        <begin position="125"/>
        <end position="142"/>
    </location>
</feature>
<feature type="transmembrane region" description="Helical" evidence="7">
    <location>
        <begin position="178"/>
        <end position="199"/>
    </location>
</feature>